<proteinExistence type="predicted"/>
<name>A0AAN7VJQ3_9COLE</name>
<feature type="signal peptide" evidence="1">
    <location>
        <begin position="1"/>
        <end position="20"/>
    </location>
</feature>
<keyword evidence="1" id="KW-0732">Signal</keyword>
<dbReference type="Proteomes" id="UP001329430">
    <property type="component" value="Chromosome 3"/>
</dbReference>
<comment type="caution">
    <text evidence="2">The sequence shown here is derived from an EMBL/GenBank/DDBJ whole genome shotgun (WGS) entry which is preliminary data.</text>
</comment>
<gene>
    <name evidence="2" type="ORF">RI129_005337</name>
</gene>
<organism evidence="2 3">
    <name type="scientific">Pyrocoelia pectoralis</name>
    <dbReference type="NCBI Taxonomy" id="417401"/>
    <lineage>
        <taxon>Eukaryota</taxon>
        <taxon>Metazoa</taxon>
        <taxon>Ecdysozoa</taxon>
        <taxon>Arthropoda</taxon>
        <taxon>Hexapoda</taxon>
        <taxon>Insecta</taxon>
        <taxon>Pterygota</taxon>
        <taxon>Neoptera</taxon>
        <taxon>Endopterygota</taxon>
        <taxon>Coleoptera</taxon>
        <taxon>Polyphaga</taxon>
        <taxon>Elateriformia</taxon>
        <taxon>Elateroidea</taxon>
        <taxon>Lampyridae</taxon>
        <taxon>Lampyrinae</taxon>
        <taxon>Pyrocoelia</taxon>
    </lineage>
</organism>
<feature type="chain" id="PRO_5042865808" evidence="1">
    <location>
        <begin position="21"/>
        <end position="206"/>
    </location>
</feature>
<dbReference type="EMBL" id="JAVRBK010000003">
    <property type="protein sequence ID" value="KAK5646873.1"/>
    <property type="molecule type" value="Genomic_DNA"/>
</dbReference>
<reference evidence="2 3" key="1">
    <citation type="journal article" date="2024" name="Insects">
        <title>An Improved Chromosome-Level Genome Assembly of the Firefly Pyrocoelia pectoralis.</title>
        <authorList>
            <person name="Fu X."/>
            <person name="Meyer-Rochow V.B."/>
            <person name="Ballantyne L."/>
            <person name="Zhu X."/>
        </authorList>
    </citation>
    <scope>NUCLEOTIDE SEQUENCE [LARGE SCALE GENOMIC DNA]</scope>
    <source>
        <strain evidence="2">XCY_ONT2</strain>
    </source>
</reference>
<accession>A0AAN7VJQ3</accession>
<keyword evidence="3" id="KW-1185">Reference proteome</keyword>
<sequence>MGCIYLVLLVAVTIVSNATSKPIMVSFGTNKGPIVPPTSTTTQRLPPEAIRQPAPVSEKVNDVPNPSTYRPALPLQYRQKLLGYKPNPNLILGTATDQKFLGSSYKFNLYKREQARALGYEYTGPQYFEIQPYELEKEQKRILSKTQEQQYVEPRNDYWNGREVPQIGVVYSSGVKYYVPDILLTNDAYSENEVYGKHDLKYQYYQ</sequence>
<evidence type="ECO:0000313" key="3">
    <source>
        <dbReference type="Proteomes" id="UP001329430"/>
    </source>
</evidence>
<evidence type="ECO:0000313" key="2">
    <source>
        <dbReference type="EMBL" id="KAK5646873.1"/>
    </source>
</evidence>
<dbReference type="AlphaFoldDB" id="A0AAN7VJQ3"/>
<protein>
    <submittedName>
        <fullName evidence="2">Uncharacterized protein</fullName>
    </submittedName>
</protein>
<evidence type="ECO:0000256" key="1">
    <source>
        <dbReference type="SAM" id="SignalP"/>
    </source>
</evidence>